<keyword evidence="6 11" id="KW-0547">Nucleotide-binding</keyword>
<dbReference type="PANTHER" id="PTHR11669:SF0">
    <property type="entry name" value="PROTEIN STICHEL-LIKE 2"/>
    <property type="match status" value="1"/>
</dbReference>
<evidence type="ECO:0000256" key="1">
    <source>
        <dbReference type="ARBA" id="ARBA00006360"/>
    </source>
</evidence>
<dbReference type="KEGG" id="pshq:F3W81_17250"/>
<keyword evidence="7" id="KW-0862">Zinc</keyword>
<dbReference type="GO" id="GO:0006261">
    <property type="term" value="P:DNA-templated DNA replication"/>
    <property type="evidence" value="ECO:0007669"/>
    <property type="project" value="TreeGrafter"/>
</dbReference>
<dbReference type="Pfam" id="PF12362">
    <property type="entry name" value="DUF3646"/>
    <property type="match status" value="1"/>
</dbReference>
<keyword evidence="4 11" id="KW-0235">DNA replication</keyword>
<comment type="subunit">
    <text evidence="11">DNA polymerase III contains a core (composed of alpha, epsilon and theta chains) that associates with a tau subunit. This core dimerizes to form the POLIII' complex. PolIII' associates with the gamma complex (composed of gamma, delta, delta', psi and chi chains) and with the beta chain to form the complete DNA polymerase III complex.</text>
</comment>
<evidence type="ECO:0000256" key="11">
    <source>
        <dbReference type="RuleBase" id="RU364063"/>
    </source>
</evidence>
<dbReference type="FunFam" id="1.20.272.10:FF:000003">
    <property type="entry name" value="DNA polymerase III subunit gamma/tau"/>
    <property type="match status" value="1"/>
</dbReference>
<dbReference type="RefSeq" id="WP_193080543.1">
    <property type="nucleotide sequence ID" value="NZ_CP045201.1"/>
</dbReference>
<evidence type="ECO:0000256" key="4">
    <source>
        <dbReference type="ARBA" id="ARBA00022705"/>
    </source>
</evidence>
<dbReference type="Pfam" id="PF12169">
    <property type="entry name" value="DNA_pol3_gamma3"/>
    <property type="match status" value="1"/>
</dbReference>
<feature type="region of interest" description="Disordered" evidence="12">
    <location>
        <begin position="390"/>
        <end position="437"/>
    </location>
</feature>
<dbReference type="InterPro" id="IPR022107">
    <property type="entry name" value="DNA_pol_III_gamma/tau_C"/>
</dbReference>
<dbReference type="InterPro" id="IPR045085">
    <property type="entry name" value="HLD_clamp_pol_III_gamma_tau"/>
</dbReference>
<dbReference type="Gene3D" id="1.10.8.60">
    <property type="match status" value="1"/>
</dbReference>
<feature type="compositionally biased region" description="Gly residues" evidence="12">
    <location>
        <begin position="398"/>
        <end position="420"/>
    </location>
</feature>
<accession>A0A7L9WTL1</accession>
<evidence type="ECO:0000256" key="12">
    <source>
        <dbReference type="SAM" id="MobiDB-lite"/>
    </source>
</evidence>
<evidence type="ECO:0000313" key="15">
    <source>
        <dbReference type="Proteomes" id="UP000594118"/>
    </source>
</evidence>
<dbReference type="CDD" id="cd18137">
    <property type="entry name" value="HLD_clamp_pol_III_gamma_tau"/>
    <property type="match status" value="1"/>
</dbReference>
<dbReference type="AlphaFoldDB" id="A0A7L9WTL1"/>
<dbReference type="Pfam" id="PF13177">
    <property type="entry name" value="DNA_pol3_delta2"/>
    <property type="match status" value="1"/>
</dbReference>
<dbReference type="GO" id="GO:0005524">
    <property type="term" value="F:ATP binding"/>
    <property type="evidence" value="ECO:0007669"/>
    <property type="project" value="UniProtKB-KW"/>
</dbReference>
<dbReference type="Gene3D" id="3.40.50.300">
    <property type="entry name" value="P-loop containing nucleotide triphosphate hydrolases"/>
    <property type="match status" value="1"/>
</dbReference>
<protein>
    <recommendedName>
        <fullName evidence="11">DNA polymerase III subunit gamma/tau</fullName>
        <ecNumber evidence="11">2.7.7.7</ecNumber>
    </recommendedName>
</protein>
<keyword evidence="9 11" id="KW-0239">DNA-directed DNA polymerase</keyword>
<sequence>MTDTEQTSSGAYQVLARKYRPETFADLVGQDAMVRTLKNAFAADRIAQAFIMTGIRGTGKTTTARIIAKGINCIGPDGNGGPTTEPCGKCEHCRAIMEGRHVDVMEMDAASNTSVNDIREIIDSVNYRAASARYKIYIIDEVHMLSTSAFNALLKTLEEPPAHVKFIFATTEIRKVPVTVLSRCQRFDLRRIEPEVMIALLEKIAGREKAEITHDALALICRAAEGSARDATSLLDQAISHGAGETTADQVRAMLGLADRGRVMDLYEMIMRGDAAAALTELSGQYAAGADPLAVLRDLAEITHWISVVKITPDAAEDPTISPDERARGVDLAARLPMRSMTRMWQMLLKALEEVSLAPNAMMAAEMAVIRLTHVAELPSPEELVRKLKDTPRPADAPGGGGGSGGGGSGGGGSGGGGGRPVQSTGAPAAGGGASAYASASIGGGGGQASGGANAMLAQDVDQALSRYPSFEHVIELIRTNRDMKLLVEVENGVRLISYRPGRIEFSPAPGAPKDLSQRLGSRLQLWTGNRWAVVLGNEEAEETIADKRDAKARELKAAAADHPMLKALFEAFPKSEITGVRTLQDISAEVQADALPEVDDEWDPFEDD</sequence>
<dbReference type="NCBIfam" id="NF004046">
    <property type="entry name" value="PRK05563.1"/>
    <property type="match status" value="1"/>
</dbReference>
<keyword evidence="8 11" id="KW-0067">ATP-binding</keyword>
<evidence type="ECO:0000313" key="14">
    <source>
        <dbReference type="EMBL" id="QOL82420.1"/>
    </source>
</evidence>
<dbReference type="GO" id="GO:0003887">
    <property type="term" value="F:DNA-directed DNA polymerase activity"/>
    <property type="evidence" value="ECO:0007669"/>
    <property type="project" value="UniProtKB-KW"/>
</dbReference>
<dbReference type="GO" id="GO:0009360">
    <property type="term" value="C:DNA polymerase III complex"/>
    <property type="evidence" value="ECO:0007669"/>
    <property type="project" value="InterPro"/>
</dbReference>
<dbReference type="EC" id="2.7.7.7" evidence="11"/>
<dbReference type="GO" id="GO:0046872">
    <property type="term" value="F:metal ion binding"/>
    <property type="evidence" value="ECO:0007669"/>
    <property type="project" value="UniProtKB-KW"/>
</dbReference>
<dbReference type="InterPro" id="IPR003593">
    <property type="entry name" value="AAA+_ATPase"/>
</dbReference>
<dbReference type="Pfam" id="PF22608">
    <property type="entry name" value="DNAX_ATPase_lid"/>
    <property type="match status" value="1"/>
</dbReference>
<comment type="catalytic activity">
    <reaction evidence="10 11">
        <text>DNA(n) + a 2'-deoxyribonucleoside 5'-triphosphate = DNA(n+1) + diphosphate</text>
        <dbReference type="Rhea" id="RHEA:22508"/>
        <dbReference type="Rhea" id="RHEA-COMP:17339"/>
        <dbReference type="Rhea" id="RHEA-COMP:17340"/>
        <dbReference type="ChEBI" id="CHEBI:33019"/>
        <dbReference type="ChEBI" id="CHEBI:61560"/>
        <dbReference type="ChEBI" id="CHEBI:173112"/>
        <dbReference type="EC" id="2.7.7.7"/>
    </reaction>
</comment>
<feature type="domain" description="AAA+ ATPase" evidence="13">
    <location>
        <begin position="46"/>
        <end position="193"/>
    </location>
</feature>
<dbReference type="SMART" id="SM00382">
    <property type="entry name" value="AAA"/>
    <property type="match status" value="1"/>
</dbReference>
<dbReference type="PANTHER" id="PTHR11669">
    <property type="entry name" value="REPLICATION FACTOR C / DNA POLYMERASE III GAMMA-TAU SUBUNIT"/>
    <property type="match status" value="1"/>
</dbReference>
<evidence type="ECO:0000256" key="3">
    <source>
        <dbReference type="ARBA" id="ARBA00022695"/>
    </source>
</evidence>
<evidence type="ECO:0000259" key="13">
    <source>
        <dbReference type="SMART" id="SM00382"/>
    </source>
</evidence>
<dbReference type="InterPro" id="IPR050238">
    <property type="entry name" value="DNA_Rep/Repair_Clamp_Loader"/>
</dbReference>
<evidence type="ECO:0000256" key="10">
    <source>
        <dbReference type="ARBA" id="ARBA00049244"/>
    </source>
</evidence>
<keyword evidence="2 11" id="KW-0808">Transferase</keyword>
<organism evidence="14 15">
    <name type="scientific">Pseudooceanicola spongiae</name>
    <dbReference type="NCBI Taxonomy" id="2613965"/>
    <lineage>
        <taxon>Bacteria</taxon>
        <taxon>Pseudomonadati</taxon>
        <taxon>Pseudomonadota</taxon>
        <taxon>Alphaproteobacteria</taxon>
        <taxon>Rhodobacterales</taxon>
        <taxon>Paracoccaceae</taxon>
        <taxon>Pseudooceanicola</taxon>
    </lineage>
</organism>
<dbReference type="SUPFAM" id="SSF48019">
    <property type="entry name" value="post-AAA+ oligomerization domain-like"/>
    <property type="match status" value="1"/>
</dbReference>
<name>A0A7L9WTL1_9RHOB</name>
<reference evidence="14 15" key="1">
    <citation type="submission" date="2019-10" db="EMBL/GenBank/DDBJ databases">
        <title>Pseudopuniceibacterium sp. HQ09 islated from Antarctica.</title>
        <authorList>
            <person name="Liao L."/>
            <person name="Su S."/>
            <person name="Chen B."/>
            <person name="Yu Y."/>
        </authorList>
    </citation>
    <scope>NUCLEOTIDE SEQUENCE [LARGE SCALE GENOMIC DNA]</scope>
    <source>
        <strain evidence="14 15">HQ09</strain>
    </source>
</reference>
<dbReference type="Proteomes" id="UP000594118">
    <property type="component" value="Chromosome"/>
</dbReference>
<dbReference type="NCBIfam" id="TIGR02397">
    <property type="entry name" value="dnaX_nterm"/>
    <property type="match status" value="1"/>
</dbReference>
<dbReference type="CDD" id="cd00009">
    <property type="entry name" value="AAA"/>
    <property type="match status" value="1"/>
</dbReference>
<dbReference type="SUPFAM" id="SSF52540">
    <property type="entry name" value="P-loop containing nucleoside triphosphate hydrolases"/>
    <property type="match status" value="1"/>
</dbReference>
<keyword evidence="3 11" id="KW-0548">Nucleotidyltransferase</keyword>
<dbReference type="InterPro" id="IPR012763">
    <property type="entry name" value="DNA_pol_III_sug/sutau_N"/>
</dbReference>
<evidence type="ECO:0000256" key="5">
    <source>
        <dbReference type="ARBA" id="ARBA00022723"/>
    </source>
</evidence>
<evidence type="ECO:0000256" key="9">
    <source>
        <dbReference type="ARBA" id="ARBA00022932"/>
    </source>
</evidence>
<dbReference type="InterPro" id="IPR008921">
    <property type="entry name" value="DNA_pol3_clamp-load_cplx_C"/>
</dbReference>
<dbReference type="NCBIfam" id="NF006585">
    <property type="entry name" value="PRK09111.1"/>
    <property type="match status" value="1"/>
</dbReference>
<dbReference type="InterPro" id="IPR027417">
    <property type="entry name" value="P-loop_NTPase"/>
</dbReference>
<dbReference type="FunFam" id="1.10.8.60:FF:000013">
    <property type="entry name" value="DNA polymerase III subunit gamma/tau"/>
    <property type="match status" value="1"/>
</dbReference>
<dbReference type="Gene3D" id="1.20.272.10">
    <property type="match status" value="1"/>
</dbReference>
<evidence type="ECO:0000256" key="7">
    <source>
        <dbReference type="ARBA" id="ARBA00022833"/>
    </source>
</evidence>
<evidence type="ECO:0000256" key="6">
    <source>
        <dbReference type="ARBA" id="ARBA00022741"/>
    </source>
</evidence>
<proteinExistence type="inferred from homology"/>
<evidence type="ECO:0000256" key="2">
    <source>
        <dbReference type="ARBA" id="ARBA00022679"/>
    </source>
</evidence>
<keyword evidence="15" id="KW-1185">Reference proteome</keyword>
<dbReference type="EMBL" id="CP045201">
    <property type="protein sequence ID" value="QOL82420.1"/>
    <property type="molecule type" value="Genomic_DNA"/>
</dbReference>
<dbReference type="FunFam" id="3.40.50.300:FF:000014">
    <property type="entry name" value="DNA polymerase III subunit gamma/tau"/>
    <property type="match status" value="1"/>
</dbReference>
<evidence type="ECO:0000256" key="8">
    <source>
        <dbReference type="ARBA" id="ARBA00022840"/>
    </source>
</evidence>
<dbReference type="GO" id="GO:0003677">
    <property type="term" value="F:DNA binding"/>
    <property type="evidence" value="ECO:0007669"/>
    <property type="project" value="InterPro"/>
</dbReference>
<dbReference type="InterPro" id="IPR022754">
    <property type="entry name" value="DNA_pol_III_gamma-3"/>
</dbReference>
<keyword evidence="5" id="KW-0479">Metal-binding</keyword>
<gene>
    <name evidence="11" type="primary">dnaX</name>
    <name evidence="14" type="ORF">F3W81_17250</name>
</gene>
<comment type="function">
    <text evidence="11">DNA polymerase III is a complex, multichain enzyme responsible for most of the replicative synthesis in bacteria. This DNA polymerase also exhibits 3' to 5' exonuclease activity.</text>
</comment>
<comment type="similarity">
    <text evidence="1 11">Belongs to the DnaX/STICHEL family.</text>
</comment>